<keyword evidence="1" id="KW-0812">Transmembrane</keyword>
<keyword evidence="1" id="KW-1133">Transmembrane helix</keyword>
<name>A0ABR4W519_YERFR</name>
<reference evidence="2 3" key="1">
    <citation type="submission" date="2014-07" db="EMBL/GenBank/DDBJ databases">
        <authorList>
            <person name="Bishop-Lilly K.A."/>
            <person name="Broomall S.M."/>
            <person name="Chain P.S."/>
            <person name="Chertkov O."/>
            <person name="Coyne S.R."/>
            <person name="Daligault H.E."/>
            <person name="Davenport K.W."/>
            <person name="Erkkila T."/>
            <person name="Frey K.G."/>
            <person name="Gibbons H.S."/>
            <person name="Gu W."/>
            <person name="Jaissle J."/>
            <person name="Johnson S.L."/>
            <person name="Koroleva G.I."/>
            <person name="Ladner J.T."/>
            <person name="Lo C.-C."/>
            <person name="Minogue T.D."/>
            <person name="Munk C."/>
            <person name="Palacios G.F."/>
            <person name="Redden C.L."/>
            <person name="Rosenzweig C.N."/>
            <person name="Scholz M.B."/>
            <person name="Teshima H."/>
            <person name="Xu Y."/>
        </authorList>
    </citation>
    <scope>NUCLEOTIDE SEQUENCE [LARGE SCALE GENOMIC DNA]</scope>
    <source>
        <strain evidence="2 3">ATCC 33641</strain>
    </source>
</reference>
<evidence type="ECO:0000313" key="3">
    <source>
        <dbReference type="Proteomes" id="UP000029430"/>
    </source>
</evidence>
<proteinExistence type="predicted"/>
<gene>
    <name evidence="2" type="ORF">DJ58_2007</name>
</gene>
<feature type="transmembrane region" description="Helical" evidence="1">
    <location>
        <begin position="15"/>
        <end position="42"/>
    </location>
</feature>
<organism evidence="2 3">
    <name type="scientific">Yersinia frederiksenii ATCC 33641</name>
    <dbReference type="NCBI Taxonomy" id="349966"/>
    <lineage>
        <taxon>Bacteria</taxon>
        <taxon>Pseudomonadati</taxon>
        <taxon>Pseudomonadota</taxon>
        <taxon>Gammaproteobacteria</taxon>
        <taxon>Enterobacterales</taxon>
        <taxon>Yersiniaceae</taxon>
        <taxon>Yersinia</taxon>
    </lineage>
</organism>
<keyword evidence="1" id="KW-0472">Membrane</keyword>
<evidence type="ECO:0000256" key="1">
    <source>
        <dbReference type="SAM" id="Phobius"/>
    </source>
</evidence>
<evidence type="ECO:0000313" key="2">
    <source>
        <dbReference type="EMBL" id="KGA47574.1"/>
    </source>
</evidence>
<dbReference type="EMBL" id="JPPS01000005">
    <property type="protein sequence ID" value="KGA47574.1"/>
    <property type="molecule type" value="Genomic_DNA"/>
</dbReference>
<accession>A0ABR4W519</accession>
<comment type="caution">
    <text evidence="2">The sequence shown here is derived from an EMBL/GenBank/DDBJ whole genome shotgun (WGS) entry which is preliminary data.</text>
</comment>
<dbReference type="Proteomes" id="UP000029430">
    <property type="component" value="Unassembled WGS sequence"/>
</dbReference>
<sequence>MVRLNKNGFNFYWNIYLAGIIIIFSRIIRGISFFLLLVNGLIRIINNNKLIKVNYYQCIRDKKEKASPREIGLAKEVVPSLALKLF</sequence>
<protein>
    <submittedName>
        <fullName evidence="2">Uncharacterized protein</fullName>
    </submittedName>
</protein>
<keyword evidence="3" id="KW-1185">Reference proteome</keyword>